<comment type="caution">
    <text evidence="2">The sequence shown here is derived from an EMBL/GenBank/DDBJ whole genome shotgun (WGS) entry which is preliminary data.</text>
</comment>
<evidence type="ECO:0000313" key="3">
    <source>
        <dbReference type="Proteomes" id="UP000886723"/>
    </source>
</evidence>
<dbReference type="Proteomes" id="UP000886723">
    <property type="component" value="Unassembled WGS sequence"/>
</dbReference>
<dbReference type="EMBL" id="DVON01000085">
    <property type="protein sequence ID" value="HIV12302.1"/>
    <property type="molecule type" value="Genomic_DNA"/>
</dbReference>
<evidence type="ECO:0000313" key="2">
    <source>
        <dbReference type="EMBL" id="HIV12302.1"/>
    </source>
</evidence>
<keyword evidence="1" id="KW-0472">Membrane</keyword>
<keyword evidence="1" id="KW-1133">Transmembrane helix</keyword>
<feature type="transmembrane region" description="Helical" evidence="1">
    <location>
        <begin position="35"/>
        <end position="54"/>
    </location>
</feature>
<dbReference type="GO" id="GO:0042802">
    <property type="term" value="F:identical protein binding"/>
    <property type="evidence" value="ECO:0007669"/>
    <property type="project" value="TreeGrafter"/>
</dbReference>
<proteinExistence type="predicted"/>
<organism evidence="2 3">
    <name type="scientific">Candidatus Pullilachnospira stercoravium</name>
    <dbReference type="NCBI Taxonomy" id="2840913"/>
    <lineage>
        <taxon>Bacteria</taxon>
        <taxon>Bacillati</taxon>
        <taxon>Bacillota</taxon>
        <taxon>Clostridia</taxon>
        <taxon>Lachnospirales</taxon>
        <taxon>Lachnospiraceae</taxon>
        <taxon>Lachnospiraceae incertae sedis</taxon>
        <taxon>Candidatus Pullilachnospira</taxon>
    </lineage>
</organism>
<keyword evidence="1" id="KW-0812">Transmembrane</keyword>
<evidence type="ECO:0008006" key="4">
    <source>
        <dbReference type="Google" id="ProtNLM"/>
    </source>
</evidence>
<dbReference type="PANTHER" id="PTHR40448">
    <property type="entry name" value="TWO-COMPONENT SENSOR HISTIDINE KINASE"/>
    <property type="match status" value="1"/>
</dbReference>
<gene>
    <name evidence="2" type="ORF">IAA63_04070</name>
</gene>
<sequence>MAEMAAKCLTVLIWLTAALGLLPYGNLRRAGWRNLLFFCILGLQLTFSLQYLEYGLLLTFRDLTPMRLEGRELLAERILFLAAVFLVTRFLSWLLHRKLNFSRYLVGGTLQTSLLVSSGIALAFSLVMNAYSARYHYPISINWSNAALFSSCLLMTVLYLALTGWAFRRKAKLEEKQILYRQLQDYIHSLEEYNTSLRIYRHDYTNLLLAARLYVEQKDWEKLEKFHREILLPFYEKYLHEGDEK</sequence>
<feature type="transmembrane region" description="Helical" evidence="1">
    <location>
        <begin position="147"/>
        <end position="167"/>
    </location>
</feature>
<feature type="transmembrane region" description="Helical" evidence="1">
    <location>
        <begin position="6"/>
        <end position="23"/>
    </location>
</feature>
<reference evidence="2" key="2">
    <citation type="journal article" date="2021" name="PeerJ">
        <title>Extensive microbial diversity within the chicken gut microbiome revealed by metagenomics and culture.</title>
        <authorList>
            <person name="Gilroy R."/>
            <person name="Ravi A."/>
            <person name="Getino M."/>
            <person name="Pursley I."/>
            <person name="Horton D.L."/>
            <person name="Alikhan N.F."/>
            <person name="Baker D."/>
            <person name="Gharbi K."/>
            <person name="Hall N."/>
            <person name="Watson M."/>
            <person name="Adriaenssens E.M."/>
            <person name="Foster-Nyarko E."/>
            <person name="Jarju S."/>
            <person name="Secka A."/>
            <person name="Antonio M."/>
            <person name="Oren A."/>
            <person name="Chaudhuri R.R."/>
            <person name="La Ragione R."/>
            <person name="Hildebrand F."/>
            <person name="Pallen M.J."/>
        </authorList>
    </citation>
    <scope>NUCLEOTIDE SEQUENCE</scope>
    <source>
        <strain evidence="2">ChiBcec2-4451</strain>
    </source>
</reference>
<dbReference type="AlphaFoldDB" id="A0A9D1NT12"/>
<feature type="transmembrane region" description="Helical" evidence="1">
    <location>
        <begin position="104"/>
        <end position="127"/>
    </location>
</feature>
<reference evidence="2" key="1">
    <citation type="submission" date="2020-10" db="EMBL/GenBank/DDBJ databases">
        <authorList>
            <person name="Gilroy R."/>
        </authorList>
    </citation>
    <scope>NUCLEOTIDE SEQUENCE</scope>
    <source>
        <strain evidence="2">ChiBcec2-4451</strain>
    </source>
</reference>
<name>A0A9D1NT12_9FIRM</name>
<evidence type="ECO:0000256" key="1">
    <source>
        <dbReference type="SAM" id="Phobius"/>
    </source>
</evidence>
<protein>
    <recommendedName>
        <fullName evidence="4">Histidine kinase</fullName>
    </recommendedName>
</protein>
<dbReference type="PANTHER" id="PTHR40448:SF1">
    <property type="entry name" value="TWO-COMPONENT SENSOR HISTIDINE KINASE"/>
    <property type="match status" value="1"/>
</dbReference>
<accession>A0A9D1NT12</accession>
<feature type="transmembrane region" description="Helical" evidence="1">
    <location>
        <begin position="74"/>
        <end position="92"/>
    </location>
</feature>